<gene>
    <name evidence="2" type="ORF">ADH66_19050</name>
</gene>
<feature type="domain" description="Cyclophilin-like" evidence="1">
    <location>
        <begin position="54"/>
        <end position="161"/>
    </location>
</feature>
<dbReference type="Proteomes" id="UP000196710">
    <property type="component" value="Chromosome"/>
</dbReference>
<proteinExistence type="predicted"/>
<sequence>MFMKRVLSLCLAVLLGLVCFGAYSREEMPVGSVGTGIAVGTSAIPPKVLHKIRITAGEDVVYGVLYDTPCGRGISQQLPITKEIMPPADFAKAFVLDERIESDEELTNVYVPGGLAYWPTGNAVAIFHAPERDMTDVPIIHFGKIDEGEEIFAEYDGEITIERYDKLETEE</sequence>
<organism evidence="2 3">
    <name type="scientific">Acutalibacter muris</name>
    <dbReference type="NCBI Taxonomy" id="1796620"/>
    <lineage>
        <taxon>Bacteria</taxon>
        <taxon>Bacillati</taxon>
        <taxon>Bacillota</taxon>
        <taxon>Clostridia</taxon>
        <taxon>Eubacteriales</taxon>
        <taxon>Acutalibacteraceae</taxon>
        <taxon>Acutalibacter</taxon>
    </lineage>
</organism>
<reference evidence="3" key="1">
    <citation type="submission" date="2017-05" db="EMBL/GenBank/DDBJ databases">
        <title>Improved OligoMM genomes.</title>
        <authorList>
            <person name="Garzetti D."/>
        </authorList>
    </citation>
    <scope>NUCLEOTIDE SEQUENCE [LARGE SCALE GENOMIC DNA]</scope>
    <source>
        <strain evidence="3">KB18</strain>
    </source>
</reference>
<dbReference type="Pfam" id="PF18050">
    <property type="entry name" value="Cyclophil_like2"/>
    <property type="match status" value="1"/>
</dbReference>
<protein>
    <recommendedName>
        <fullName evidence="1">Cyclophilin-like domain-containing protein</fullName>
    </recommendedName>
</protein>
<accession>A0ABM6LB18</accession>
<evidence type="ECO:0000259" key="1">
    <source>
        <dbReference type="Pfam" id="PF18050"/>
    </source>
</evidence>
<dbReference type="SUPFAM" id="SSF50891">
    <property type="entry name" value="Cyclophilin-like"/>
    <property type="match status" value="1"/>
</dbReference>
<evidence type="ECO:0000313" key="3">
    <source>
        <dbReference type="Proteomes" id="UP000196710"/>
    </source>
</evidence>
<dbReference type="Gene3D" id="2.40.100.20">
    <property type="match status" value="1"/>
</dbReference>
<evidence type="ECO:0000313" key="2">
    <source>
        <dbReference type="EMBL" id="ASB42555.1"/>
    </source>
</evidence>
<keyword evidence="3" id="KW-1185">Reference proteome</keyword>
<dbReference type="InterPro" id="IPR041183">
    <property type="entry name" value="Cyclophilin-like"/>
</dbReference>
<name>A0ABM6LB18_9FIRM</name>
<dbReference type="EMBL" id="CP021422">
    <property type="protein sequence ID" value="ASB42555.1"/>
    <property type="molecule type" value="Genomic_DNA"/>
</dbReference>
<dbReference type="InterPro" id="IPR029000">
    <property type="entry name" value="Cyclophilin-like_dom_sf"/>
</dbReference>